<dbReference type="PANTHER" id="PTHR31123:SF4">
    <property type="entry name" value="PROTEIN ALCS"/>
    <property type="match status" value="1"/>
</dbReference>
<feature type="transmembrane region" description="Helical" evidence="6">
    <location>
        <begin position="232"/>
        <end position="254"/>
    </location>
</feature>
<reference evidence="7 8" key="1">
    <citation type="journal article" date="2018" name="BMC Genomics">
        <title>Genomic evidence for intraspecific hybridization in a clonal and extremely halotolerant yeast.</title>
        <authorList>
            <person name="Gostincar C."/>
            <person name="Stajich J.E."/>
            <person name="Zupancic J."/>
            <person name="Zalar P."/>
            <person name="Gunde-Cimerman N."/>
        </authorList>
    </citation>
    <scope>NUCLEOTIDE SEQUENCE [LARGE SCALE GENOMIC DNA]</scope>
    <source>
        <strain evidence="7 8">EXF-2788</strain>
    </source>
</reference>
<evidence type="ECO:0000256" key="5">
    <source>
        <dbReference type="ARBA" id="ARBA00023136"/>
    </source>
</evidence>
<accession>A0A3M7F6N3</accession>
<feature type="transmembrane region" description="Helical" evidence="6">
    <location>
        <begin position="72"/>
        <end position="96"/>
    </location>
</feature>
<sequence length="286" mass="30996">MTEKTEDYEAGNGMHHHESMPRLAATQTNGEGSPLSRQVTVTMSNEQYERLFFQPSAPRKGDLAKRFANPTLLGLICFLIPYTSTILILCQFQGAIPPTSLVGIGADYYFLGTIGMNIAGIAEFILGNTLPFAVFVIYGCHWGSLAYNQDPIHNVTSAFEGLGGANGAPYESSQGFHNITMCMVSFMIMIGTLRTNLPLTALFFGLVMLFAFIAAADLRVPSATTAADEEYILKLLQVGGGFGFIGLVAGWYLVIIEVCEAVAIPCPLPIFDLSTKVFPPKDKKTN</sequence>
<evidence type="ECO:0000313" key="8">
    <source>
        <dbReference type="Proteomes" id="UP000268823"/>
    </source>
</evidence>
<evidence type="ECO:0000256" key="4">
    <source>
        <dbReference type="ARBA" id="ARBA00022989"/>
    </source>
</evidence>
<comment type="similarity">
    <text evidence="2">Belongs to the acetate uptake transporter (AceTr) (TC 2.A.96) family.</text>
</comment>
<dbReference type="InterPro" id="IPR000791">
    <property type="entry name" value="Gpr1/Fun34/SatP-like"/>
</dbReference>
<keyword evidence="5 6" id="KW-0472">Membrane</keyword>
<dbReference type="Proteomes" id="UP000268823">
    <property type="component" value="Unassembled WGS sequence"/>
</dbReference>
<dbReference type="EMBL" id="QWIR01000157">
    <property type="protein sequence ID" value="RMY84297.1"/>
    <property type="molecule type" value="Genomic_DNA"/>
</dbReference>
<gene>
    <name evidence="7" type="ORF">D0861_07025</name>
</gene>
<keyword evidence="4 6" id="KW-1133">Transmembrane helix</keyword>
<dbReference type="OrthoDB" id="3648309at2759"/>
<name>A0A3M7F6N3_HORWE</name>
<dbReference type="PANTHER" id="PTHR31123">
    <property type="entry name" value="ACCUMULATION OF DYADS PROTEIN 2-RELATED"/>
    <property type="match status" value="1"/>
</dbReference>
<comment type="caution">
    <text evidence="7">The sequence shown here is derived from an EMBL/GenBank/DDBJ whole genome shotgun (WGS) entry which is preliminary data.</text>
</comment>
<dbReference type="GO" id="GO:0005886">
    <property type="term" value="C:plasma membrane"/>
    <property type="evidence" value="ECO:0007669"/>
    <property type="project" value="TreeGrafter"/>
</dbReference>
<evidence type="ECO:0000256" key="3">
    <source>
        <dbReference type="ARBA" id="ARBA00022692"/>
    </source>
</evidence>
<dbReference type="InterPro" id="IPR051633">
    <property type="entry name" value="AceTr"/>
</dbReference>
<evidence type="ECO:0000313" key="7">
    <source>
        <dbReference type="EMBL" id="RMY84297.1"/>
    </source>
</evidence>
<feature type="transmembrane region" description="Helical" evidence="6">
    <location>
        <begin position="199"/>
        <end position="220"/>
    </location>
</feature>
<dbReference type="GO" id="GO:0015123">
    <property type="term" value="F:acetate transmembrane transporter activity"/>
    <property type="evidence" value="ECO:0007669"/>
    <property type="project" value="TreeGrafter"/>
</dbReference>
<feature type="transmembrane region" description="Helical" evidence="6">
    <location>
        <begin position="108"/>
        <end position="138"/>
    </location>
</feature>
<evidence type="ECO:0000256" key="1">
    <source>
        <dbReference type="ARBA" id="ARBA00004141"/>
    </source>
</evidence>
<evidence type="ECO:0000256" key="2">
    <source>
        <dbReference type="ARBA" id="ARBA00005587"/>
    </source>
</evidence>
<evidence type="ECO:0008006" key="9">
    <source>
        <dbReference type="Google" id="ProtNLM"/>
    </source>
</evidence>
<organism evidence="7 8">
    <name type="scientific">Hortaea werneckii</name>
    <name type="common">Black yeast</name>
    <name type="synonym">Cladosporium werneckii</name>
    <dbReference type="NCBI Taxonomy" id="91943"/>
    <lineage>
        <taxon>Eukaryota</taxon>
        <taxon>Fungi</taxon>
        <taxon>Dikarya</taxon>
        <taxon>Ascomycota</taxon>
        <taxon>Pezizomycotina</taxon>
        <taxon>Dothideomycetes</taxon>
        <taxon>Dothideomycetidae</taxon>
        <taxon>Mycosphaerellales</taxon>
        <taxon>Teratosphaeriaceae</taxon>
        <taxon>Hortaea</taxon>
    </lineage>
</organism>
<keyword evidence="3 6" id="KW-0812">Transmembrane</keyword>
<dbReference type="Pfam" id="PF01184">
    <property type="entry name" value="Gpr1_Fun34_YaaH"/>
    <property type="match status" value="1"/>
</dbReference>
<dbReference type="AlphaFoldDB" id="A0A3M7F6N3"/>
<protein>
    <recommendedName>
        <fullName evidence="9">GPR1/FUN34/YaaH-class plasma membrane protein</fullName>
    </recommendedName>
</protein>
<comment type="subcellular location">
    <subcellularLocation>
        <location evidence="1">Membrane</location>
        <topology evidence="1">Multi-pass membrane protein</topology>
    </subcellularLocation>
</comment>
<proteinExistence type="inferred from homology"/>
<evidence type="ECO:0000256" key="6">
    <source>
        <dbReference type="SAM" id="Phobius"/>
    </source>
</evidence>